<evidence type="ECO:0000313" key="2">
    <source>
        <dbReference type="Proteomes" id="UP000004619"/>
    </source>
</evidence>
<accession>C7H261</accession>
<protein>
    <submittedName>
        <fullName evidence="1">Uncharacterized protein</fullName>
    </submittedName>
</protein>
<keyword evidence="2" id="KW-1185">Reference proteome</keyword>
<gene>
    <name evidence="1" type="ORF">FAEPRAA2165_00355</name>
</gene>
<dbReference type="STRING" id="411483.FAEPRAA2165_00355"/>
<evidence type="ECO:0000313" key="1">
    <source>
        <dbReference type="EMBL" id="EEU98037.1"/>
    </source>
</evidence>
<dbReference type="PATRIC" id="fig|411483.3.peg.308"/>
<dbReference type="HOGENOM" id="CLU_3270314_0_0_9"/>
<name>C7H261_FAED2</name>
<dbReference type="EMBL" id="ACOP02000007">
    <property type="protein sequence ID" value="EEU98037.1"/>
    <property type="molecule type" value="Genomic_DNA"/>
</dbReference>
<proteinExistence type="predicted"/>
<dbReference type="AlphaFoldDB" id="C7H261"/>
<sequence length="41" mass="4822">MRMTLSEVLLLLTFVSSVAYGVFDITWKISHDDKKYKNKKD</sequence>
<comment type="caution">
    <text evidence="1">The sequence shown here is derived from an EMBL/GenBank/DDBJ whole genome shotgun (WGS) entry which is preliminary data.</text>
</comment>
<dbReference type="Proteomes" id="UP000004619">
    <property type="component" value="Unassembled WGS sequence"/>
</dbReference>
<organism evidence="1 2">
    <name type="scientific">Faecalibacterium duncaniae (strain DSM 17677 / JCM 31915 / A2-165)</name>
    <name type="common">Faecalibacterium prausnitzii</name>
    <dbReference type="NCBI Taxonomy" id="411483"/>
    <lineage>
        <taxon>Bacteria</taxon>
        <taxon>Bacillati</taxon>
        <taxon>Bacillota</taxon>
        <taxon>Clostridia</taxon>
        <taxon>Eubacteriales</taxon>
        <taxon>Oscillospiraceae</taxon>
        <taxon>Faecalibacterium</taxon>
    </lineage>
</organism>
<reference evidence="1" key="1">
    <citation type="submission" date="2009-08" db="EMBL/GenBank/DDBJ databases">
        <authorList>
            <person name="Weinstock G."/>
            <person name="Sodergren E."/>
            <person name="Clifton S."/>
            <person name="Fulton L."/>
            <person name="Fulton B."/>
            <person name="Courtney L."/>
            <person name="Fronick C."/>
            <person name="Harrison M."/>
            <person name="Strong C."/>
            <person name="Farmer C."/>
            <person name="Delahaunty K."/>
            <person name="Markovic C."/>
            <person name="Hall O."/>
            <person name="Minx P."/>
            <person name="Tomlinson C."/>
            <person name="Mitreva M."/>
            <person name="Nelson J."/>
            <person name="Hou S."/>
            <person name="Wollam A."/>
            <person name="Pepin K.H."/>
            <person name="Johnson M."/>
            <person name="Bhonagiri V."/>
            <person name="Nash W.E."/>
            <person name="Warren W."/>
            <person name="Chinwalla A."/>
            <person name="Mardis E.R."/>
            <person name="Wilson R.K."/>
        </authorList>
    </citation>
    <scope>NUCLEOTIDE SEQUENCE [LARGE SCALE GENOMIC DNA]</scope>
    <source>
        <strain evidence="1">A2-165</strain>
    </source>
</reference>